<gene>
    <name evidence="2" type="ORF">FC07_GL002185</name>
</gene>
<name>A0A0R1H099_9LACO</name>
<sequence length="201" mass="21801">MVKVLIIGATGSVGQVTRHYFLQYTTDQITLMARHTQRLGTIDATREKVVAGSVLDATVLQTALQGQDVVFAALSGNLPKMATALIQGMTAAGVQRLLFITSMGIYNEIPARVGANGNLQHNPMLQNYREAADVIAASSLNYTTIRPGWFDNGTDTDYQITHQNEPFGGHDVSRQSIADLVVRLAHDSDFGARDSLGINRK</sequence>
<dbReference type="PANTHER" id="PTHR43355:SF2">
    <property type="entry name" value="FLAVIN REDUCTASE (NADPH)"/>
    <property type="match status" value="1"/>
</dbReference>
<dbReference type="SUPFAM" id="SSF51735">
    <property type="entry name" value="NAD(P)-binding Rossmann-fold domains"/>
    <property type="match status" value="1"/>
</dbReference>
<dbReference type="EMBL" id="AZDA01000033">
    <property type="protein sequence ID" value="KRK39870.1"/>
    <property type="molecule type" value="Genomic_DNA"/>
</dbReference>
<organism evidence="2 3">
    <name type="scientific">Loigolactobacillus bifermentans DSM 20003</name>
    <dbReference type="NCBI Taxonomy" id="1423726"/>
    <lineage>
        <taxon>Bacteria</taxon>
        <taxon>Bacillati</taxon>
        <taxon>Bacillota</taxon>
        <taxon>Bacilli</taxon>
        <taxon>Lactobacillales</taxon>
        <taxon>Lactobacillaceae</taxon>
        <taxon>Loigolactobacillus</taxon>
    </lineage>
</organism>
<accession>A0A0R1H099</accession>
<dbReference type="OrthoDB" id="9803892at2"/>
<dbReference type="InterPro" id="IPR036291">
    <property type="entry name" value="NAD(P)-bd_dom_sf"/>
</dbReference>
<keyword evidence="3" id="KW-1185">Reference proteome</keyword>
<dbReference type="RefSeq" id="WP_057904063.1">
    <property type="nucleotide sequence ID" value="NZ_AZDA01000033.1"/>
</dbReference>
<dbReference type="AlphaFoldDB" id="A0A0R1H099"/>
<evidence type="ECO:0000259" key="1">
    <source>
        <dbReference type="Pfam" id="PF13460"/>
    </source>
</evidence>
<dbReference type="PANTHER" id="PTHR43355">
    <property type="entry name" value="FLAVIN REDUCTASE (NADPH)"/>
    <property type="match status" value="1"/>
</dbReference>
<dbReference type="GO" id="GO:0042602">
    <property type="term" value="F:riboflavin reductase (NADPH) activity"/>
    <property type="evidence" value="ECO:0007669"/>
    <property type="project" value="TreeGrafter"/>
</dbReference>
<dbReference type="InterPro" id="IPR016040">
    <property type="entry name" value="NAD(P)-bd_dom"/>
</dbReference>
<protein>
    <submittedName>
        <fullName evidence="2">NAD-dependent epimerase dehydratase</fullName>
    </submittedName>
</protein>
<evidence type="ECO:0000313" key="2">
    <source>
        <dbReference type="EMBL" id="KRK39870.1"/>
    </source>
</evidence>
<dbReference type="STRING" id="1423726.FC07_GL002185"/>
<dbReference type="InterPro" id="IPR051606">
    <property type="entry name" value="Polyketide_Oxido-like"/>
</dbReference>
<dbReference type="PATRIC" id="fig|1423726.3.peg.2270"/>
<dbReference type="GO" id="GO:0004074">
    <property type="term" value="F:biliverdin reductase [NAD(P)H] activity"/>
    <property type="evidence" value="ECO:0007669"/>
    <property type="project" value="TreeGrafter"/>
</dbReference>
<proteinExistence type="predicted"/>
<reference evidence="2 3" key="1">
    <citation type="journal article" date="2015" name="Genome Announc.">
        <title>Expanding the biotechnology potential of lactobacilli through comparative genomics of 213 strains and associated genera.</title>
        <authorList>
            <person name="Sun Z."/>
            <person name="Harris H.M."/>
            <person name="McCann A."/>
            <person name="Guo C."/>
            <person name="Argimon S."/>
            <person name="Zhang W."/>
            <person name="Yang X."/>
            <person name="Jeffery I.B."/>
            <person name="Cooney J.C."/>
            <person name="Kagawa T.F."/>
            <person name="Liu W."/>
            <person name="Song Y."/>
            <person name="Salvetti E."/>
            <person name="Wrobel A."/>
            <person name="Rasinkangas P."/>
            <person name="Parkhill J."/>
            <person name="Rea M.C."/>
            <person name="O'Sullivan O."/>
            <person name="Ritari J."/>
            <person name="Douillard F.P."/>
            <person name="Paul Ross R."/>
            <person name="Yang R."/>
            <person name="Briner A.E."/>
            <person name="Felis G.E."/>
            <person name="de Vos W.M."/>
            <person name="Barrangou R."/>
            <person name="Klaenhammer T.R."/>
            <person name="Caufield P.W."/>
            <person name="Cui Y."/>
            <person name="Zhang H."/>
            <person name="O'Toole P.W."/>
        </authorList>
    </citation>
    <scope>NUCLEOTIDE SEQUENCE [LARGE SCALE GENOMIC DNA]</scope>
    <source>
        <strain evidence="2 3">DSM 20003</strain>
    </source>
</reference>
<feature type="domain" description="NAD(P)-binding" evidence="1">
    <location>
        <begin position="8"/>
        <end position="187"/>
    </location>
</feature>
<dbReference type="Pfam" id="PF13460">
    <property type="entry name" value="NAD_binding_10"/>
    <property type="match status" value="1"/>
</dbReference>
<dbReference type="Proteomes" id="UP000051461">
    <property type="component" value="Unassembled WGS sequence"/>
</dbReference>
<dbReference type="Gene3D" id="3.40.50.720">
    <property type="entry name" value="NAD(P)-binding Rossmann-like Domain"/>
    <property type="match status" value="1"/>
</dbReference>
<evidence type="ECO:0000313" key="3">
    <source>
        <dbReference type="Proteomes" id="UP000051461"/>
    </source>
</evidence>
<comment type="caution">
    <text evidence="2">The sequence shown here is derived from an EMBL/GenBank/DDBJ whole genome shotgun (WGS) entry which is preliminary data.</text>
</comment>